<accession>A0A9P4XXJ5</accession>
<comment type="subcellular location">
    <subcellularLocation>
        <location evidence="2">Membrane</location>
        <topology evidence="2">Lipid-anchor</topology>
        <topology evidence="2">GPI-anchor</topology>
    </subcellularLocation>
    <subcellularLocation>
        <location evidence="1">Membrane</location>
        <topology evidence="1">Multi-pass membrane protein</topology>
    </subcellularLocation>
    <subcellularLocation>
        <location evidence="3">Secreted</location>
    </subcellularLocation>
</comment>
<evidence type="ECO:0000256" key="4">
    <source>
        <dbReference type="ARBA" id="ARBA00010031"/>
    </source>
</evidence>
<evidence type="ECO:0000256" key="14">
    <source>
        <dbReference type="SAM" id="Phobius"/>
    </source>
</evidence>
<evidence type="ECO:0000313" key="17">
    <source>
        <dbReference type="EMBL" id="KAF3762758.1"/>
    </source>
</evidence>
<feature type="non-terminal residue" evidence="17">
    <location>
        <position position="245"/>
    </location>
</feature>
<gene>
    <name evidence="17" type="ORF">M406DRAFT_241840</name>
</gene>
<comment type="similarity">
    <text evidence="4">Belongs to the RBT5 family.</text>
</comment>
<keyword evidence="6" id="KW-0336">GPI-anchor</keyword>
<evidence type="ECO:0000256" key="7">
    <source>
        <dbReference type="ARBA" id="ARBA00022692"/>
    </source>
</evidence>
<dbReference type="PANTHER" id="PTHR33048">
    <property type="entry name" value="PTH11-LIKE INTEGRAL MEMBRANE PROTEIN (AFU_ORTHOLOGUE AFUA_5G11245)"/>
    <property type="match status" value="1"/>
</dbReference>
<evidence type="ECO:0000256" key="9">
    <source>
        <dbReference type="ARBA" id="ARBA00022989"/>
    </source>
</evidence>
<reference evidence="17" key="1">
    <citation type="journal article" date="2020" name="Phytopathology">
        <title>Genome sequence of the chestnut blight fungus Cryphonectria parasitica EP155: A fundamental resource for an archetypical invasive plant pathogen.</title>
        <authorList>
            <person name="Crouch J.A."/>
            <person name="Dawe A."/>
            <person name="Aerts A."/>
            <person name="Barry K."/>
            <person name="Churchill A.C.L."/>
            <person name="Grimwood J."/>
            <person name="Hillman B."/>
            <person name="Milgroom M.G."/>
            <person name="Pangilinan J."/>
            <person name="Smith M."/>
            <person name="Salamov A."/>
            <person name="Schmutz J."/>
            <person name="Yadav J."/>
            <person name="Grigoriev I.V."/>
            <person name="Nuss D."/>
        </authorList>
    </citation>
    <scope>NUCLEOTIDE SEQUENCE</scope>
    <source>
        <strain evidence="17">EP155</strain>
    </source>
</reference>
<dbReference type="OrthoDB" id="2496787at2759"/>
<feature type="transmembrane region" description="Helical" evidence="14">
    <location>
        <begin position="65"/>
        <end position="84"/>
    </location>
</feature>
<dbReference type="GO" id="GO:0098552">
    <property type="term" value="C:side of membrane"/>
    <property type="evidence" value="ECO:0007669"/>
    <property type="project" value="UniProtKB-KW"/>
</dbReference>
<keyword evidence="9 14" id="KW-1133">Transmembrane helix</keyword>
<feature type="transmembrane region" description="Helical" evidence="14">
    <location>
        <begin position="164"/>
        <end position="187"/>
    </location>
</feature>
<dbReference type="InterPro" id="IPR049326">
    <property type="entry name" value="Rhodopsin_dom_fungi"/>
</dbReference>
<protein>
    <recommendedName>
        <fullName evidence="19">Extracellular membrane protein CFEM domain-containing protein</fullName>
    </recommendedName>
</protein>
<keyword evidence="8" id="KW-0732">Signal</keyword>
<dbReference type="InterPro" id="IPR052337">
    <property type="entry name" value="SAT4-like"/>
</dbReference>
<proteinExistence type="inferred from homology"/>
<dbReference type="GO" id="GO:0005576">
    <property type="term" value="C:extracellular region"/>
    <property type="evidence" value="ECO:0007669"/>
    <property type="project" value="UniProtKB-SubCell"/>
</dbReference>
<evidence type="ECO:0008006" key="19">
    <source>
        <dbReference type="Google" id="ProtNLM"/>
    </source>
</evidence>
<dbReference type="GeneID" id="63833281"/>
<dbReference type="EMBL" id="MU032350">
    <property type="protein sequence ID" value="KAF3762758.1"/>
    <property type="molecule type" value="Genomic_DNA"/>
</dbReference>
<dbReference type="AlphaFoldDB" id="A0A9P4XXJ5"/>
<comment type="caution">
    <text evidence="17">The sequence shown here is derived from an EMBL/GenBank/DDBJ whole genome shotgun (WGS) entry which is preliminary data.</text>
</comment>
<feature type="transmembrane region" description="Helical" evidence="14">
    <location>
        <begin position="199"/>
        <end position="223"/>
    </location>
</feature>
<name>A0A9P4XXJ5_CRYP1</name>
<evidence type="ECO:0000256" key="8">
    <source>
        <dbReference type="ARBA" id="ARBA00022729"/>
    </source>
</evidence>
<feature type="non-terminal residue" evidence="17">
    <location>
        <position position="1"/>
    </location>
</feature>
<keyword evidence="10 14" id="KW-0472">Membrane</keyword>
<dbReference type="Pfam" id="PF20684">
    <property type="entry name" value="Fung_rhodopsin"/>
    <property type="match status" value="1"/>
</dbReference>
<feature type="domain" description="Rhodopsin" evidence="16">
    <location>
        <begin position="109"/>
        <end position="245"/>
    </location>
</feature>
<evidence type="ECO:0000259" key="16">
    <source>
        <dbReference type="Pfam" id="PF20684"/>
    </source>
</evidence>
<evidence type="ECO:0000256" key="1">
    <source>
        <dbReference type="ARBA" id="ARBA00004141"/>
    </source>
</evidence>
<comment type="similarity">
    <text evidence="13">Belongs to the SAT4 family.</text>
</comment>
<organism evidence="17 18">
    <name type="scientific">Cryphonectria parasitica (strain ATCC 38755 / EP155)</name>
    <dbReference type="NCBI Taxonomy" id="660469"/>
    <lineage>
        <taxon>Eukaryota</taxon>
        <taxon>Fungi</taxon>
        <taxon>Dikarya</taxon>
        <taxon>Ascomycota</taxon>
        <taxon>Pezizomycotina</taxon>
        <taxon>Sordariomycetes</taxon>
        <taxon>Sordariomycetidae</taxon>
        <taxon>Diaporthales</taxon>
        <taxon>Cryphonectriaceae</taxon>
        <taxon>Cryphonectria-Endothia species complex</taxon>
        <taxon>Cryphonectria</taxon>
    </lineage>
</organism>
<keyword evidence="12" id="KW-0449">Lipoprotein</keyword>
<dbReference type="InterPro" id="IPR008427">
    <property type="entry name" value="Extracellular_membr_CFEM_dom"/>
</dbReference>
<keyword evidence="18" id="KW-1185">Reference proteome</keyword>
<evidence type="ECO:0000256" key="13">
    <source>
        <dbReference type="ARBA" id="ARBA00038359"/>
    </source>
</evidence>
<evidence type="ECO:0000256" key="10">
    <source>
        <dbReference type="ARBA" id="ARBA00023136"/>
    </source>
</evidence>
<evidence type="ECO:0000256" key="5">
    <source>
        <dbReference type="ARBA" id="ARBA00022525"/>
    </source>
</evidence>
<evidence type="ECO:0000256" key="11">
    <source>
        <dbReference type="ARBA" id="ARBA00023157"/>
    </source>
</evidence>
<dbReference type="Proteomes" id="UP000803844">
    <property type="component" value="Unassembled WGS sequence"/>
</dbReference>
<keyword evidence="5" id="KW-0964">Secreted</keyword>
<keyword evidence="6" id="KW-0325">Glycoprotein</keyword>
<evidence type="ECO:0000313" key="18">
    <source>
        <dbReference type="Proteomes" id="UP000803844"/>
    </source>
</evidence>
<evidence type="ECO:0000256" key="6">
    <source>
        <dbReference type="ARBA" id="ARBA00022622"/>
    </source>
</evidence>
<keyword evidence="11" id="KW-1015">Disulfide bond</keyword>
<evidence type="ECO:0000259" key="15">
    <source>
        <dbReference type="Pfam" id="PF05730"/>
    </source>
</evidence>
<evidence type="ECO:0000256" key="3">
    <source>
        <dbReference type="ARBA" id="ARBA00004613"/>
    </source>
</evidence>
<feature type="domain" description="CFEM" evidence="15">
    <location>
        <begin position="1"/>
        <end position="55"/>
    </location>
</feature>
<dbReference type="PANTHER" id="PTHR33048:SF143">
    <property type="entry name" value="EXTRACELLULAR MEMBRANE PROTEIN CFEM DOMAIN-CONTAINING PROTEIN-RELATED"/>
    <property type="match status" value="1"/>
</dbReference>
<feature type="transmembrane region" description="Helical" evidence="14">
    <location>
        <begin position="118"/>
        <end position="144"/>
    </location>
</feature>
<dbReference type="Pfam" id="PF05730">
    <property type="entry name" value="CFEM"/>
    <property type="match status" value="1"/>
</dbReference>
<dbReference type="RefSeq" id="XP_040773737.1">
    <property type="nucleotide sequence ID" value="XM_040916152.1"/>
</dbReference>
<evidence type="ECO:0000256" key="12">
    <source>
        <dbReference type="ARBA" id="ARBA00023288"/>
    </source>
</evidence>
<sequence>CVISAIPQSACASFTNTSCICTNTQLAQATKACLLEDCTVADSLDVAKAQADACDYPVRSMRGTLLAPLAIELLAFPAVLLRLYGRWRYAPRYEVDDWIMVVCFPIWIKTFRRVCYGLIAWVALSGTIFVFLQIFQCVPISFVWEGWLLKETSSNPHRCLNVHALAYAAGATSIAQDAAILVAPMPLLRNLHTTARLKLEVCLMFSLGFFILLTSCIRLGFIVRFAQSSNPSWDNTGPLIWSGLE</sequence>
<keyword evidence="7 14" id="KW-0812">Transmembrane</keyword>
<evidence type="ECO:0000256" key="2">
    <source>
        <dbReference type="ARBA" id="ARBA00004589"/>
    </source>
</evidence>